<feature type="domain" description="DUF7730" evidence="1">
    <location>
        <begin position="6"/>
        <end position="222"/>
    </location>
</feature>
<dbReference type="PANTHER" id="PTHR38790">
    <property type="entry name" value="2EXR DOMAIN-CONTAINING PROTEIN-RELATED"/>
    <property type="match status" value="1"/>
</dbReference>
<gene>
    <name evidence="2" type="ORF">QQS21_012931</name>
</gene>
<sequence length="255" mass="29943">MSEVVDQSQSTLLARLPLEIRQHIWSRVLRQRLLHISRADKRLQAFRCVESIEHSLYTGGHRCWGKAEFTQGRPDFRLMPDDSSSRAAALLPLLQTCRMIYRESIDILYRDNIFDINHVDTLIYMERTVLPQRLQQIRALSLTWAFLKLDPRELYSLGTWRDTCALLATLTGLRQLTVHLSKLEPGQQNEHLWRPALEALQQIGPIDRFDVYLPWTEAMCWREAARNRYPFRLVSKIDLVKGLPHWKSLLQEQAE</sequence>
<evidence type="ECO:0000313" key="2">
    <source>
        <dbReference type="EMBL" id="KAK2589393.1"/>
    </source>
</evidence>
<accession>A0AAJ0FS89</accession>
<keyword evidence="3" id="KW-1185">Reference proteome</keyword>
<name>A0AAJ0FS89_9HYPO</name>
<dbReference type="EMBL" id="JASWJB010000740">
    <property type="protein sequence ID" value="KAK2589393.1"/>
    <property type="molecule type" value="Genomic_DNA"/>
</dbReference>
<dbReference type="AlphaFoldDB" id="A0AAJ0FS89"/>
<protein>
    <recommendedName>
        <fullName evidence="1">DUF7730 domain-containing protein</fullName>
    </recommendedName>
</protein>
<dbReference type="Pfam" id="PF24864">
    <property type="entry name" value="DUF7730"/>
    <property type="match status" value="1"/>
</dbReference>
<dbReference type="InterPro" id="IPR056632">
    <property type="entry name" value="DUF7730"/>
</dbReference>
<organism evidence="2 3">
    <name type="scientific">Conoideocrella luteorostrata</name>
    <dbReference type="NCBI Taxonomy" id="1105319"/>
    <lineage>
        <taxon>Eukaryota</taxon>
        <taxon>Fungi</taxon>
        <taxon>Dikarya</taxon>
        <taxon>Ascomycota</taxon>
        <taxon>Pezizomycotina</taxon>
        <taxon>Sordariomycetes</taxon>
        <taxon>Hypocreomycetidae</taxon>
        <taxon>Hypocreales</taxon>
        <taxon>Clavicipitaceae</taxon>
        <taxon>Conoideocrella</taxon>
    </lineage>
</organism>
<comment type="caution">
    <text evidence="2">The sequence shown here is derived from an EMBL/GenBank/DDBJ whole genome shotgun (WGS) entry which is preliminary data.</text>
</comment>
<evidence type="ECO:0000313" key="3">
    <source>
        <dbReference type="Proteomes" id="UP001251528"/>
    </source>
</evidence>
<evidence type="ECO:0000259" key="1">
    <source>
        <dbReference type="Pfam" id="PF24864"/>
    </source>
</evidence>
<proteinExistence type="predicted"/>
<dbReference type="Proteomes" id="UP001251528">
    <property type="component" value="Unassembled WGS sequence"/>
</dbReference>
<reference evidence="2" key="1">
    <citation type="submission" date="2023-06" db="EMBL/GenBank/DDBJ databases">
        <title>Conoideocrella luteorostrata (Hypocreales: Clavicipitaceae), a potential biocontrol fungus for elongate hemlock scale in United States Christmas tree production areas.</title>
        <authorList>
            <person name="Barrett H."/>
            <person name="Lovett B."/>
            <person name="Macias A.M."/>
            <person name="Stajich J.E."/>
            <person name="Kasson M.T."/>
        </authorList>
    </citation>
    <scope>NUCLEOTIDE SEQUENCE</scope>
    <source>
        <strain evidence="2">ARSEF 14590</strain>
    </source>
</reference>